<dbReference type="CDD" id="cd06171">
    <property type="entry name" value="Sigma70_r4"/>
    <property type="match status" value="1"/>
</dbReference>
<name>A0A1I7AD91_9FLAO</name>
<organism evidence="9 10">
    <name type="scientific">Lishizhenia tianjinensis</name>
    <dbReference type="NCBI Taxonomy" id="477690"/>
    <lineage>
        <taxon>Bacteria</taxon>
        <taxon>Pseudomonadati</taxon>
        <taxon>Bacteroidota</taxon>
        <taxon>Flavobacteriia</taxon>
        <taxon>Flavobacteriales</taxon>
        <taxon>Crocinitomicaceae</taxon>
        <taxon>Lishizhenia</taxon>
    </lineage>
</organism>
<evidence type="ECO:0000313" key="9">
    <source>
        <dbReference type="EMBL" id="SFT72901.1"/>
    </source>
</evidence>
<keyword evidence="6" id="KW-0175">Coiled coil</keyword>
<evidence type="ECO:0000256" key="6">
    <source>
        <dbReference type="SAM" id="Coils"/>
    </source>
</evidence>
<dbReference type="SUPFAM" id="SSF88659">
    <property type="entry name" value="Sigma3 and sigma4 domains of RNA polymerase sigma factors"/>
    <property type="match status" value="1"/>
</dbReference>
<evidence type="ECO:0000256" key="4">
    <source>
        <dbReference type="ARBA" id="ARBA00023125"/>
    </source>
</evidence>
<dbReference type="Pfam" id="PF08281">
    <property type="entry name" value="Sigma70_r4_2"/>
    <property type="match status" value="1"/>
</dbReference>
<dbReference type="NCBIfam" id="TIGR02937">
    <property type="entry name" value="sigma70-ECF"/>
    <property type="match status" value="1"/>
</dbReference>
<dbReference type="AlphaFoldDB" id="A0A1I7AD91"/>
<evidence type="ECO:0000256" key="1">
    <source>
        <dbReference type="ARBA" id="ARBA00010641"/>
    </source>
</evidence>
<dbReference type="InterPro" id="IPR036388">
    <property type="entry name" value="WH-like_DNA-bd_sf"/>
</dbReference>
<dbReference type="EMBL" id="FPAS01000003">
    <property type="protein sequence ID" value="SFT72901.1"/>
    <property type="molecule type" value="Genomic_DNA"/>
</dbReference>
<keyword evidence="4" id="KW-0238">DNA-binding</keyword>
<protein>
    <submittedName>
        <fullName evidence="9">RNA polymerase sigma-70 factor, ECF subfamily</fullName>
    </submittedName>
</protein>
<evidence type="ECO:0000256" key="2">
    <source>
        <dbReference type="ARBA" id="ARBA00023015"/>
    </source>
</evidence>
<keyword evidence="2" id="KW-0805">Transcription regulation</keyword>
<dbReference type="InterPro" id="IPR013325">
    <property type="entry name" value="RNA_pol_sigma_r2"/>
</dbReference>
<dbReference type="PANTHER" id="PTHR43133">
    <property type="entry name" value="RNA POLYMERASE ECF-TYPE SIGMA FACTO"/>
    <property type="match status" value="1"/>
</dbReference>
<dbReference type="Gene3D" id="1.10.10.10">
    <property type="entry name" value="Winged helix-like DNA-binding domain superfamily/Winged helix DNA-binding domain"/>
    <property type="match status" value="1"/>
</dbReference>
<keyword evidence="10" id="KW-1185">Reference proteome</keyword>
<evidence type="ECO:0000313" key="10">
    <source>
        <dbReference type="Proteomes" id="UP000236454"/>
    </source>
</evidence>
<feature type="domain" description="RNA polymerase sigma factor 70 region 4 type 2" evidence="8">
    <location>
        <begin position="125"/>
        <end position="177"/>
    </location>
</feature>
<dbReference type="Pfam" id="PF04542">
    <property type="entry name" value="Sigma70_r2"/>
    <property type="match status" value="1"/>
</dbReference>
<dbReference type="Proteomes" id="UP000236454">
    <property type="component" value="Unassembled WGS sequence"/>
</dbReference>
<dbReference type="RefSeq" id="WP_090248945.1">
    <property type="nucleotide sequence ID" value="NZ_FPAS01000003.1"/>
</dbReference>
<evidence type="ECO:0000256" key="5">
    <source>
        <dbReference type="ARBA" id="ARBA00023163"/>
    </source>
</evidence>
<proteinExistence type="inferred from homology"/>
<evidence type="ECO:0000259" key="7">
    <source>
        <dbReference type="Pfam" id="PF04542"/>
    </source>
</evidence>
<sequence>MLFKKRNLTHLSDAELVDLYKQKQQKLVIAEVYQRYGHLMMGLCLKYLQQSDLAEDMVMDIFEKLPKLLLKHDITYLKSWLYTTTKNECLMALRKKKHHFKDITNEQVAYENELEDKQFLDLQLEIVEEKMDELKTHHKKALKLFYIEGKSYQEIADLLHIDLKKVKSDVQNAKRNLKIKLQEDVVFKSAQ</sequence>
<dbReference type="GO" id="GO:0006352">
    <property type="term" value="P:DNA-templated transcription initiation"/>
    <property type="evidence" value="ECO:0007669"/>
    <property type="project" value="InterPro"/>
</dbReference>
<keyword evidence="3" id="KW-0731">Sigma factor</keyword>
<dbReference type="InterPro" id="IPR013324">
    <property type="entry name" value="RNA_pol_sigma_r3/r4-like"/>
</dbReference>
<dbReference type="GO" id="GO:0003677">
    <property type="term" value="F:DNA binding"/>
    <property type="evidence" value="ECO:0007669"/>
    <property type="project" value="UniProtKB-KW"/>
</dbReference>
<dbReference type="InterPro" id="IPR014284">
    <property type="entry name" value="RNA_pol_sigma-70_dom"/>
</dbReference>
<feature type="domain" description="RNA polymerase sigma-70 region 2" evidence="7">
    <location>
        <begin position="33"/>
        <end position="97"/>
    </location>
</feature>
<dbReference type="GO" id="GO:0016987">
    <property type="term" value="F:sigma factor activity"/>
    <property type="evidence" value="ECO:0007669"/>
    <property type="project" value="UniProtKB-KW"/>
</dbReference>
<dbReference type="Gene3D" id="1.10.1740.10">
    <property type="match status" value="1"/>
</dbReference>
<gene>
    <name evidence="9" type="ORF">SAMN05216474_1969</name>
</gene>
<evidence type="ECO:0000259" key="8">
    <source>
        <dbReference type="Pfam" id="PF08281"/>
    </source>
</evidence>
<dbReference type="InterPro" id="IPR039425">
    <property type="entry name" value="RNA_pol_sigma-70-like"/>
</dbReference>
<dbReference type="InterPro" id="IPR013249">
    <property type="entry name" value="RNA_pol_sigma70_r4_t2"/>
</dbReference>
<dbReference type="STRING" id="477690.SAMN05216474_1969"/>
<reference evidence="9 10" key="1">
    <citation type="submission" date="2016-10" db="EMBL/GenBank/DDBJ databases">
        <authorList>
            <person name="de Groot N.N."/>
        </authorList>
    </citation>
    <scope>NUCLEOTIDE SEQUENCE [LARGE SCALE GENOMIC DNA]</scope>
    <source>
        <strain evidence="9 10">CGMCC 1.7005</strain>
    </source>
</reference>
<keyword evidence="5" id="KW-0804">Transcription</keyword>
<dbReference type="SUPFAM" id="SSF88946">
    <property type="entry name" value="Sigma2 domain of RNA polymerase sigma factors"/>
    <property type="match status" value="1"/>
</dbReference>
<dbReference type="PANTHER" id="PTHR43133:SF8">
    <property type="entry name" value="RNA POLYMERASE SIGMA FACTOR HI_1459-RELATED"/>
    <property type="match status" value="1"/>
</dbReference>
<comment type="similarity">
    <text evidence="1">Belongs to the sigma-70 factor family. ECF subfamily.</text>
</comment>
<dbReference type="OrthoDB" id="1056775at2"/>
<accession>A0A1I7AD91</accession>
<feature type="coiled-coil region" evidence="6">
    <location>
        <begin position="110"/>
        <end position="183"/>
    </location>
</feature>
<dbReference type="InterPro" id="IPR007627">
    <property type="entry name" value="RNA_pol_sigma70_r2"/>
</dbReference>
<evidence type="ECO:0000256" key="3">
    <source>
        <dbReference type="ARBA" id="ARBA00023082"/>
    </source>
</evidence>